<dbReference type="EMBL" id="DUZY01000001">
    <property type="protein sequence ID" value="DAD17878.1"/>
    <property type="molecule type" value="Genomic_DNA"/>
</dbReference>
<dbReference type="AlphaFoldDB" id="A0A822XC87"/>
<name>A0A822XC87_NELNU</name>
<feature type="compositionally biased region" description="Polar residues" evidence="1">
    <location>
        <begin position="11"/>
        <end position="24"/>
    </location>
</feature>
<organism evidence="2 4">
    <name type="scientific">Nelumbo nucifera</name>
    <name type="common">Sacred lotus</name>
    <dbReference type="NCBI Taxonomy" id="4432"/>
    <lineage>
        <taxon>Eukaryota</taxon>
        <taxon>Viridiplantae</taxon>
        <taxon>Streptophyta</taxon>
        <taxon>Embryophyta</taxon>
        <taxon>Tracheophyta</taxon>
        <taxon>Spermatophyta</taxon>
        <taxon>Magnoliopsida</taxon>
        <taxon>Proteales</taxon>
        <taxon>Nelumbonaceae</taxon>
        <taxon>Nelumbo</taxon>
    </lineage>
</organism>
<evidence type="ECO:0000256" key="1">
    <source>
        <dbReference type="SAM" id="MobiDB-lite"/>
    </source>
</evidence>
<accession>A0A822XC87</accession>
<reference evidence="2 4" key="1">
    <citation type="journal article" date="2020" name="Mol. Biol. Evol.">
        <title>Distinct Expression and Methylation Patterns for Genes with Different Fates following a Single Whole-Genome Duplication in Flowering Plants.</title>
        <authorList>
            <person name="Shi T."/>
            <person name="Rahmani R.S."/>
            <person name="Gugger P.F."/>
            <person name="Wang M."/>
            <person name="Li H."/>
            <person name="Zhang Y."/>
            <person name="Li Z."/>
            <person name="Wang Q."/>
            <person name="Van de Peer Y."/>
            <person name="Marchal K."/>
            <person name="Chen J."/>
        </authorList>
    </citation>
    <scope>NUCLEOTIDE SEQUENCE [LARGE SCALE GENOMIC DNA]</scope>
    <source>
        <tissue evidence="2">Leaf</tissue>
    </source>
</reference>
<feature type="compositionally biased region" description="Polar residues" evidence="1">
    <location>
        <begin position="32"/>
        <end position="42"/>
    </location>
</feature>
<comment type="caution">
    <text evidence="2">The sequence shown here is derived from an EMBL/GenBank/DDBJ whole genome shotgun (WGS) entry which is preliminary data.</text>
</comment>
<evidence type="ECO:0000313" key="2">
    <source>
        <dbReference type="EMBL" id="DAD17787.1"/>
    </source>
</evidence>
<protein>
    <submittedName>
        <fullName evidence="2">Uncharacterized protein</fullName>
    </submittedName>
</protein>
<evidence type="ECO:0000313" key="4">
    <source>
        <dbReference type="Proteomes" id="UP000607653"/>
    </source>
</evidence>
<feature type="region of interest" description="Disordered" evidence="1">
    <location>
        <begin position="1"/>
        <end position="52"/>
    </location>
</feature>
<proteinExistence type="predicted"/>
<evidence type="ECO:0000313" key="3">
    <source>
        <dbReference type="EMBL" id="DAD17878.1"/>
    </source>
</evidence>
<gene>
    <name evidence="2" type="ORF">HUJ06_019250</name>
    <name evidence="3" type="ORF">HUJ06_019341</name>
</gene>
<dbReference type="EMBL" id="DUZY01000001">
    <property type="protein sequence ID" value="DAD17787.1"/>
    <property type="molecule type" value="Genomic_DNA"/>
</dbReference>
<sequence length="99" mass="10877">MGVGSEMGSPGYQTDPVSKSNTGSARIGFSGPLSSPLTNNKRSGNRRRARFKDKEDYVEITLDIRDNTISVHNIKGGDRETALLASRLEWRLLWAPSSP</sequence>
<dbReference type="Proteomes" id="UP000607653">
    <property type="component" value="Unassembled WGS sequence"/>
</dbReference>
<keyword evidence="4" id="KW-1185">Reference proteome</keyword>